<dbReference type="EMBL" id="LXEU01000042">
    <property type="protein sequence ID" value="OAT53758.1"/>
    <property type="molecule type" value="Genomic_DNA"/>
</dbReference>
<name>A0A1B7K0U0_9ENTR</name>
<dbReference type="RefSeq" id="WP_064544654.1">
    <property type="nucleotide sequence ID" value="NZ_LXEU01000042.1"/>
</dbReference>
<gene>
    <name evidence="7" type="ORF">M989_01883</name>
</gene>
<keyword evidence="3 5" id="KW-0732">Signal</keyword>
<dbReference type="InterPro" id="IPR050263">
    <property type="entry name" value="Bact_Fimbrial_Adh_Pro"/>
</dbReference>
<dbReference type="PANTHER" id="PTHR33420:SF31">
    <property type="entry name" value="TYPE 1 FIMBRIN D-MANNOSE SPECIFIC ADHESIN"/>
    <property type="match status" value="1"/>
</dbReference>
<evidence type="ECO:0000259" key="6">
    <source>
        <dbReference type="Pfam" id="PF00419"/>
    </source>
</evidence>
<dbReference type="SUPFAM" id="SSF49401">
    <property type="entry name" value="Bacterial adhesins"/>
    <property type="match status" value="1"/>
</dbReference>
<feature type="domain" description="Fimbrial-type adhesion" evidence="6">
    <location>
        <begin position="229"/>
        <end position="378"/>
    </location>
</feature>
<keyword evidence="4" id="KW-0281">Fimbrium</keyword>
<evidence type="ECO:0000256" key="2">
    <source>
        <dbReference type="ARBA" id="ARBA00006671"/>
    </source>
</evidence>
<comment type="similarity">
    <text evidence="2">Belongs to the fimbrial protein family.</text>
</comment>
<dbReference type="InterPro" id="IPR008966">
    <property type="entry name" value="Adhesion_dom_sf"/>
</dbReference>
<evidence type="ECO:0000256" key="1">
    <source>
        <dbReference type="ARBA" id="ARBA00004561"/>
    </source>
</evidence>
<dbReference type="PATRIC" id="fig|1354264.4.peg.1958"/>
<evidence type="ECO:0000256" key="5">
    <source>
        <dbReference type="SAM" id="SignalP"/>
    </source>
</evidence>
<dbReference type="Pfam" id="PF00419">
    <property type="entry name" value="Fimbrial"/>
    <property type="match status" value="1"/>
</dbReference>
<evidence type="ECO:0000313" key="7">
    <source>
        <dbReference type="EMBL" id="OAT53758.1"/>
    </source>
</evidence>
<dbReference type="GO" id="GO:0043709">
    <property type="term" value="P:cell adhesion involved in single-species biofilm formation"/>
    <property type="evidence" value="ECO:0007669"/>
    <property type="project" value="TreeGrafter"/>
</dbReference>
<organism evidence="7 8">
    <name type="scientific">Kluyvera georgiana ATCC 51603</name>
    <dbReference type="NCBI Taxonomy" id="1354264"/>
    <lineage>
        <taxon>Bacteria</taxon>
        <taxon>Pseudomonadati</taxon>
        <taxon>Pseudomonadota</taxon>
        <taxon>Gammaproteobacteria</taxon>
        <taxon>Enterobacterales</taxon>
        <taxon>Enterobacteriaceae</taxon>
        <taxon>Kluyvera</taxon>
    </lineage>
</organism>
<dbReference type="PANTHER" id="PTHR33420">
    <property type="entry name" value="FIMBRIAL SUBUNIT ELFA-RELATED"/>
    <property type="match status" value="1"/>
</dbReference>
<comment type="subcellular location">
    <subcellularLocation>
        <location evidence="1">Fimbrium</location>
    </subcellularLocation>
</comment>
<feature type="signal peptide" evidence="5">
    <location>
        <begin position="1"/>
        <end position="22"/>
    </location>
</feature>
<proteinExistence type="inferred from homology"/>
<dbReference type="Gene3D" id="2.60.40.1090">
    <property type="entry name" value="Fimbrial-type adhesion domain"/>
    <property type="match status" value="1"/>
</dbReference>
<dbReference type="GO" id="GO:0009289">
    <property type="term" value="C:pilus"/>
    <property type="evidence" value="ECO:0007669"/>
    <property type="project" value="UniProtKB-SubCell"/>
</dbReference>
<dbReference type="InterPro" id="IPR036937">
    <property type="entry name" value="Adhesion_dom_fimbrial_sf"/>
</dbReference>
<accession>A0A1B7K0U0</accession>
<dbReference type="AlphaFoldDB" id="A0A1B7K0U0"/>
<feature type="chain" id="PRO_5008595728" evidence="5">
    <location>
        <begin position="23"/>
        <end position="380"/>
    </location>
</feature>
<reference evidence="7 8" key="1">
    <citation type="submission" date="2016-04" db="EMBL/GenBank/DDBJ databases">
        <title>ATOL: Assembling a taxonomically balanced genome-scale reconstruction of the evolutionary history of the Enterobacteriaceae.</title>
        <authorList>
            <person name="Plunkett G.III."/>
            <person name="Neeno-Eckwall E.C."/>
            <person name="Glasner J.D."/>
            <person name="Perna N.T."/>
        </authorList>
    </citation>
    <scope>NUCLEOTIDE SEQUENCE [LARGE SCALE GENOMIC DNA]</scope>
    <source>
        <strain evidence="7 8">ATCC 51603</strain>
    </source>
</reference>
<evidence type="ECO:0000256" key="4">
    <source>
        <dbReference type="ARBA" id="ARBA00023263"/>
    </source>
</evidence>
<sequence length="380" mass="40296">MRHFYTAILASILFLVPGVTLAAVTVLTNCFDSAADYSVSYDHELSSSENKATYSYLTGAYMPGSGPEIEANCSCPANIASSSTVSEYDFAGSPLAAGVSGYGVLTDKLDIQVTGFNDAIDSPDGSGLSAISVKEYPTPIGSMLTQKADQKQTEGSADVCSDETRPTGGATVKRKFKLNMLRFSLYVKQPIIGEEVINPTLVAQGFACLYIGGGTCESSDAQLVSNIWLSGKITAPLSCTINAGSTIEVDLGTLNRNQFVTPGATPQNYTLRNVDISYHCDGLTADDNDKIKLTLTADQGVVDGSQSYIARLIDRDDLGVRMFDVNNQNVVLDGSTDFPVSLDEQGNGVIRMKAAPVSTTASKPVPGSFEGNMTVKMDLR</sequence>
<dbReference type="InterPro" id="IPR000259">
    <property type="entry name" value="Adhesion_dom_fimbrial"/>
</dbReference>
<comment type="caution">
    <text evidence="7">The sequence shown here is derived from an EMBL/GenBank/DDBJ whole genome shotgun (WGS) entry which is preliminary data.</text>
</comment>
<evidence type="ECO:0000256" key="3">
    <source>
        <dbReference type="ARBA" id="ARBA00022729"/>
    </source>
</evidence>
<protein>
    <submittedName>
        <fullName evidence="7">SfmH family fimbriae-like adhesin protein</fullName>
    </submittedName>
</protein>
<evidence type="ECO:0000313" key="8">
    <source>
        <dbReference type="Proteomes" id="UP000078386"/>
    </source>
</evidence>
<dbReference type="Proteomes" id="UP000078386">
    <property type="component" value="Unassembled WGS sequence"/>
</dbReference>
<keyword evidence="8" id="KW-1185">Reference proteome</keyword>